<sequence length="364" mass="39715">MDGPMKRFTLLALLAIVCGGTYADVLTLKAGHPDSYVVKKGDTLWDISAMFLKDPWRWPKLWGANPQIANPHLIYPGDRLTLVFIDGEPRLVTKPFKKSGPTGQVKPKGDAVPAIDLAVIQPYLVQNRVVDEAWLAEQPKVLGGENPSYHHVDGDVVYVQGNVAEGTKLAFYAEGRKFEDDATGESLGQEIILSATGRVIESGDVSRVLLFRSFQETKAGYRVMSIEDDSLIPAYFMPMAGEAEGATLLAANGNIREMGKLDVAYIDRGANAGVKPGQVFTVYKPGATVVFDNDGIPVAPADQSAYDKLKAAMGEDIQLPKLYRGQMMVFKVFDKTALGIILVDQRPMRVGDQLFKPNAILKGE</sequence>
<dbReference type="InterPro" id="IPR052196">
    <property type="entry name" value="Bact_Kbp"/>
</dbReference>
<dbReference type="Pfam" id="PF01476">
    <property type="entry name" value="LysM"/>
    <property type="match status" value="1"/>
</dbReference>
<dbReference type="InterPro" id="IPR018392">
    <property type="entry name" value="LysM"/>
</dbReference>
<dbReference type="Proteomes" id="UP000662770">
    <property type="component" value="Chromosome"/>
</dbReference>
<dbReference type="InterPro" id="IPR036779">
    <property type="entry name" value="LysM_dom_sf"/>
</dbReference>
<dbReference type="PROSITE" id="PS51782">
    <property type="entry name" value="LYSM"/>
    <property type="match status" value="1"/>
</dbReference>
<protein>
    <submittedName>
        <fullName evidence="2">LysM peptidoglycan-binding domain-containing protein</fullName>
    </submittedName>
</protein>
<dbReference type="PANTHER" id="PTHR34700:SF4">
    <property type="entry name" value="PHAGE-LIKE ELEMENT PBSX PROTEIN XKDP"/>
    <property type="match status" value="1"/>
</dbReference>
<accession>A0ABX7QSQ5</accession>
<dbReference type="RefSeq" id="WP_207354922.1">
    <property type="nucleotide sequence ID" value="NZ_CP071503.1"/>
</dbReference>
<evidence type="ECO:0000313" key="2">
    <source>
        <dbReference type="EMBL" id="QSX33711.1"/>
    </source>
</evidence>
<evidence type="ECO:0000313" key="3">
    <source>
        <dbReference type="Proteomes" id="UP000662770"/>
    </source>
</evidence>
<dbReference type="CDD" id="cd00118">
    <property type="entry name" value="LysM"/>
    <property type="match status" value="1"/>
</dbReference>
<feature type="domain" description="LysM" evidence="1">
    <location>
        <begin position="34"/>
        <end position="82"/>
    </location>
</feature>
<dbReference type="SMART" id="SM00257">
    <property type="entry name" value="LysM"/>
    <property type="match status" value="1"/>
</dbReference>
<dbReference type="SUPFAM" id="SSF54106">
    <property type="entry name" value="LysM domain"/>
    <property type="match status" value="1"/>
</dbReference>
<name>A0ABX7QSQ5_9GAMM</name>
<reference evidence="2 3" key="1">
    <citation type="submission" date="2021-03" db="EMBL/GenBank/DDBJ databases">
        <title>Novel species identification of genus Shewanella.</title>
        <authorList>
            <person name="Liu G."/>
            <person name="Zhang Q."/>
        </authorList>
    </citation>
    <scope>NUCLEOTIDE SEQUENCE [LARGE SCALE GENOMIC DNA]</scope>
    <source>
        <strain evidence="2 3">FJAT-51800</strain>
    </source>
</reference>
<keyword evidence="3" id="KW-1185">Reference proteome</keyword>
<organism evidence="2 3">
    <name type="scientific">Shewanella avicenniae</name>
    <dbReference type="NCBI Taxonomy" id="2814294"/>
    <lineage>
        <taxon>Bacteria</taxon>
        <taxon>Pseudomonadati</taxon>
        <taxon>Pseudomonadota</taxon>
        <taxon>Gammaproteobacteria</taxon>
        <taxon>Alteromonadales</taxon>
        <taxon>Shewanellaceae</taxon>
        <taxon>Shewanella</taxon>
    </lineage>
</organism>
<dbReference type="PANTHER" id="PTHR34700">
    <property type="entry name" value="POTASSIUM BINDING PROTEIN KBP"/>
    <property type="match status" value="1"/>
</dbReference>
<proteinExistence type="predicted"/>
<dbReference type="Gene3D" id="3.10.350.10">
    <property type="entry name" value="LysM domain"/>
    <property type="match status" value="1"/>
</dbReference>
<dbReference type="EMBL" id="CP071503">
    <property type="protein sequence ID" value="QSX33711.1"/>
    <property type="molecule type" value="Genomic_DNA"/>
</dbReference>
<evidence type="ECO:0000259" key="1">
    <source>
        <dbReference type="PROSITE" id="PS51782"/>
    </source>
</evidence>
<gene>
    <name evidence="2" type="ORF">JYB87_00105</name>
</gene>